<name>A0A0G1CFM5_9BACT</name>
<accession>A0A0G1CFM5</accession>
<dbReference type="Proteomes" id="UP000034704">
    <property type="component" value="Unassembled WGS sequence"/>
</dbReference>
<evidence type="ECO:0000313" key="3">
    <source>
        <dbReference type="Proteomes" id="UP000034704"/>
    </source>
</evidence>
<dbReference type="STRING" id="1618756.UV12_C0001G0078"/>
<organism evidence="2 3">
    <name type="scientific">Candidatus Nomurabacteria bacterium GW2011_GWC2_42_20</name>
    <dbReference type="NCBI Taxonomy" id="1618756"/>
    <lineage>
        <taxon>Bacteria</taxon>
        <taxon>Candidatus Nomuraibacteriota</taxon>
    </lineage>
</organism>
<evidence type="ECO:0000313" key="2">
    <source>
        <dbReference type="EMBL" id="KKS48383.1"/>
    </source>
</evidence>
<proteinExistence type="predicted"/>
<evidence type="ECO:0000256" key="1">
    <source>
        <dbReference type="SAM" id="MobiDB-lite"/>
    </source>
</evidence>
<reference evidence="2 3" key="1">
    <citation type="journal article" date="2015" name="Nature">
        <title>rRNA introns, odd ribosomes, and small enigmatic genomes across a large radiation of phyla.</title>
        <authorList>
            <person name="Brown C.T."/>
            <person name="Hug L.A."/>
            <person name="Thomas B.C."/>
            <person name="Sharon I."/>
            <person name="Castelle C.J."/>
            <person name="Singh A."/>
            <person name="Wilkins M.J."/>
            <person name="Williams K.H."/>
            <person name="Banfield J.F."/>
        </authorList>
    </citation>
    <scope>NUCLEOTIDE SEQUENCE [LARGE SCALE GENOMIC DNA]</scope>
</reference>
<gene>
    <name evidence="2" type="ORF">UV12_C0001G0078</name>
</gene>
<feature type="region of interest" description="Disordered" evidence="1">
    <location>
        <begin position="23"/>
        <end position="42"/>
    </location>
</feature>
<dbReference type="EMBL" id="LCDG01000001">
    <property type="protein sequence ID" value="KKS48383.1"/>
    <property type="molecule type" value="Genomic_DNA"/>
</dbReference>
<comment type="caution">
    <text evidence="2">The sequence shown here is derived from an EMBL/GenBank/DDBJ whole genome shotgun (WGS) entry which is preliminary data.</text>
</comment>
<protein>
    <submittedName>
        <fullName evidence="2">Uncharacterized protein</fullName>
    </submittedName>
</protein>
<dbReference type="AlphaFoldDB" id="A0A0G1CFM5"/>
<sequence length="193" mass="21772">MITLALTIRSAFLVTIKKGNTKEKESIKKKKEHESEEGRRHDLEKELDFASAPIMLSLQSLSCPNTTSQTATVNIYDKEQNMQVHFKYKDTGTLDFVMKSDDVIKIKKGQPLVLTIKVSGPKREVFFDASLVGSFTSLAVSQEEQHHDGDDRKQKTFTLFYPLSTQTTQENIVVNLRVGGGTKSEILSVRFED</sequence>